<dbReference type="SUPFAM" id="SSF54928">
    <property type="entry name" value="RNA-binding domain, RBD"/>
    <property type="match status" value="1"/>
</dbReference>
<feature type="non-terminal residue" evidence="11">
    <location>
        <position position="739"/>
    </location>
</feature>
<dbReference type="GO" id="GO:0007017">
    <property type="term" value="P:microtubule-based process"/>
    <property type="evidence" value="ECO:0007669"/>
    <property type="project" value="InterPro"/>
</dbReference>
<name>A0A7J6UFD5_PEROL</name>
<dbReference type="PRINTS" id="PR01162">
    <property type="entry name" value="ALPHATUBULIN"/>
</dbReference>
<dbReference type="Pfam" id="PF00076">
    <property type="entry name" value="RRM_1"/>
    <property type="match status" value="1"/>
</dbReference>
<feature type="compositionally biased region" description="Low complexity" evidence="9">
    <location>
        <begin position="535"/>
        <end position="547"/>
    </location>
</feature>
<dbReference type="InterPro" id="IPR000504">
    <property type="entry name" value="RRM_dom"/>
</dbReference>
<keyword evidence="2" id="KW-0963">Cytoplasm</keyword>
<evidence type="ECO:0000256" key="6">
    <source>
        <dbReference type="ARBA" id="ARBA00023134"/>
    </source>
</evidence>
<dbReference type="Pfam" id="PF00091">
    <property type="entry name" value="Tubulin"/>
    <property type="match status" value="1"/>
</dbReference>
<feature type="compositionally biased region" description="Basic and acidic residues" evidence="9">
    <location>
        <begin position="662"/>
        <end position="675"/>
    </location>
</feature>
<dbReference type="GO" id="GO:0005525">
    <property type="term" value="F:GTP binding"/>
    <property type="evidence" value="ECO:0007669"/>
    <property type="project" value="UniProtKB-KW"/>
</dbReference>
<dbReference type="PROSITE" id="PS50102">
    <property type="entry name" value="RRM"/>
    <property type="match status" value="1"/>
</dbReference>
<dbReference type="PROSITE" id="PS00227">
    <property type="entry name" value="TUBULIN"/>
    <property type="match status" value="1"/>
</dbReference>
<evidence type="ECO:0000256" key="3">
    <source>
        <dbReference type="ARBA" id="ARBA00022701"/>
    </source>
</evidence>
<gene>
    <name evidence="11" type="ORF">FOZ63_022498</name>
</gene>
<dbReference type="CDD" id="cd02186">
    <property type="entry name" value="alpha_tubulin"/>
    <property type="match status" value="1"/>
</dbReference>
<dbReference type="SUPFAM" id="SSF55307">
    <property type="entry name" value="Tubulin C-terminal domain-like"/>
    <property type="match status" value="1"/>
</dbReference>
<feature type="region of interest" description="Disordered" evidence="9">
    <location>
        <begin position="535"/>
        <end position="694"/>
    </location>
</feature>
<dbReference type="Gene3D" id="3.30.70.330">
    <property type="match status" value="1"/>
</dbReference>
<dbReference type="InterPro" id="IPR036525">
    <property type="entry name" value="Tubulin/FtsZ_GTPase_sf"/>
</dbReference>
<dbReference type="InterPro" id="IPR035979">
    <property type="entry name" value="RBD_domain_sf"/>
</dbReference>
<dbReference type="PRINTS" id="PR01161">
    <property type="entry name" value="TUBULIN"/>
</dbReference>
<dbReference type="GO" id="GO:0005200">
    <property type="term" value="F:structural constituent of cytoskeleton"/>
    <property type="evidence" value="ECO:0007669"/>
    <property type="project" value="InterPro"/>
</dbReference>
<dbReference type="Gene3D" id="3.40.50.1440">
    <property type="entry name" value="Tubulin/FtsZ, GTPase domain"/>
    <property type="match status" value="1"/>
</dbReference>
<dbReference type="InterPro" id="IPR012677">
    <property type="entry name" value="Nucleotide-bd_a/b_plait_sf"/>
</dbReference>
<dbReference type="PANTHER" id="PTHR11588">
    <property type="entry name" value="TUBULIN"/>
    <property type="match status" value="1"/>
</dbReference>
<comment type="similarity">
    <text evidence="1">Belongs to the tubulin family.</text>
</comment>
<comment type="catalytic activity">
    <reaction evidence="7">
        <text>GTP + H2O = GDP + phosphate + H(+)</text>
        <dbReference type="Rhea" id="RHEA:19669"/>
        <dbReference type="ChEBI" id="CHEBI:15377"/>
        <dbReference type="ChEBI" id="CHEBI:15378"/>
        <dbReference type="ChEBI" id="CHEBI:37565"/>
        <dbReference type="ChEBI" id="CHEBI:43474"/>
        <dbReference type="ChEBI" id="CHEBI:58189"/>
    </reaction>
    <physiologicalReaction direction="left-to-right" evidence="7">
        <dbReference type="Rhea" id="RHEA:19670"/>
    </physiologicalReaction>
</comment>
<dbReference type="InterPro" id="IPR000217">
    <property type="entry name" value="Tubulin"/>
</dbReference>
<evidence type="ECO:0000256" key="4">
    <source>
        <dbReference type="ARBA" id="ARBA00022741"/>
    </source>
</evidence>
<evidence type="ECO:0000256" key="5">
    <source>
        <dbReference type="ARBA" id="ARBA00022801"/>
    </source>
</evidence>
<evidence type="ECO:0000259" key="10">
    <source>
        <dbReference type="PROSITE" id="PS50102"/>
    </source>
</evidence>
<dbReference type="SMART" id="SM00864">
    <property type="entry name" value="Tubulin"/>
    <property type="match status" value="1"/>
</dbReference>
<keyword evidence="6" id="KW-0342">GTP-binding</keyword>
<dbReference type="InterPro" id="IPR003008">
    <property type="entry name" value="Tubulin_FtsZ_GTPase"/>
</dbReference>
<dbReference type="SUPFAM" id="SSF52490">
    <property type="entry name" value="Tubulin nucleotide-binding domain-like"/>
    <property type="match status" value="1"/>
</dbReference>
<keyword evidence="5" id="KW-0378">Hydrolase</keyword>
<keyword evidence="3" id="KW-0493">Microtubule</keyword>
<evidence type="ECO:0000313" key="12">
    <source>
        <dbReference type="Proteomes" id="UP000553632"/>
    </source>
</evidence>
<dbReference type="InterPro" id="IPR017975">
    <property type="entry name" value="Tubulin_CS"/>
</dbReference>
<keyword evidence="12" id="KW-1185">Reference proteome</keyword>
<dbReference type="GO" id="GO:0003723">
    <property type="term" value="F:RNA binding"/>
    <property type="evidence" value="ECO:0007669"/>
    <property type="project" value="UniProtKB-UniRule"/>
</dbReference>
<dbReference type="EMBL" id="JABANO010003975">
    <property type="protein sequence ID" value="KAF4755959.1"/>
    <property type="molecule type" value="Genomic_DNA"/>
</dbReference>
<evidence type="ECO:0000313" key="11">
    <source>
        <dbReference type="EMBL" id="KAF4755959.1"/>
    </source>
</evidence>
<dbReference type="AlphaFoldDB" id="A0A7J6UFD5"/>
<dbReference type="OMA" id="REVITCH"/>
<accession>A0A7J6UFD5</accession>
<proteinExistence type="inferred from homology"/>
<reference evidence="11 12" key="1">
    <citation type="submission" date="2020-04" db="EMBL/GenBank/DDBJ databases">
        <title>Perkinsus olseni comparative genomics.</title>
        <authorList>
            <person name="Bogema D.R."/>
        </authorList>
    </citation>
    <scope>NUCLEOTIDE SEQUENCE [LARGE SCALE GENOMIC DNA]</scope>
    <source>
        <strain evidence="11 12">ATCC PRA-207</strain>
    </source>
</reference>
<dbReference type="Pfam" id="PF03953">
    <property type="entry name" value="Tubulin_C"/>
    <property type="match status" value="1"/>
</dbReference>
<dbReference type="InterPro" id="IPR008280">
    <property type="entry name" value="Tub_FtsZ_C"/>
</dbReference>
<dbReference type="GO" id="GO:0016787">
    <property type="term" value="F:hydrolase activity"/>
    <property type="evidence" value="ECO:0007669"/>
    <property type="project" value="UniProtKB-KW"/>
</dbReference>
<keyword evidence="4" id="KW-0547">Nucleotide-binding</keyword>
<evidence type="ECO:0000256" key="2">
    <source>
        <dbReference type="ARBA" id="ARBA00022490"/>
    </source>
</evidence>
<dbReference type="GO" id="GO:0005874">
    <property type="term" value="C:microtubule"/>
    <property type="evidence" value="ECO:0007669"/>
    <property type="project" value="UniProtKB-KW"/>
</dbReference>
<keyword evidence="8" id="KW-0694">RNA-binding</keyword>
<feature type="compositionally biased region" description="Basic and acidic residues" evidence="9">
    <location>
        <begin position="646"/>
        <end position="655"/>
    </location>
</feature>
<dbReference type="Proteomes" id="UP000553632">
    <property type="component" value="Unassembled WGS sequence"/>
</dbReference>
<feature type="domain" description="RRM" evidence="10">
    <location>
        <begin position="694"/>
        <end position="739"/>
    </location>
</feature>
<organism evidence="11 12">
    <name type="scientific">Perkinsus olseni</name>
    <name type="common">Perkinsus atlanticus</name>
    <dbReference type="NCBI Taxonomy" id="32597"/>
    <lineage>
        <taxon>Eukaryota</taxon>
        <taxon>Sar</taxon>
        <taxon>Alveolata</taxon>
        <taxon>Perkinsozoa</taxon>
        <taxon>Perkinsea</taxon>
        <taxon>Perkinsida</taxon>
        <taxon>Perkinsidae</taxon>
        <taxon>Perkinsus</taxon>
    </lineage>
</organism>
<feature type="compositionally biased region" description="Basic and acidic residues" evidence="9">
    <location>
        <begin position="548"/>
        <end position="634"/>
    </location>
</feature>
<dbReference type="Gene3D" id="3.30.1330.20">
    <property type="entry name" value="Tubulin/FtsZ, C-terminal domain"/>
    <property type="match status" value="1"/>
</dbReference>
<dbReference type="InterPro" id="IPR002452">
    <property type="entry name" value="Alpha_tubulin"/>
</dbReference>
<sequence>MREVITCHLGQAGCSVGQKVWELFCVEHGIEPDGTMPSDESVGSMEDPFNTFFHETPSGQHVPRTLFMDTDPSTKHEILGPRSKWRDLYNPEQVMGYKQDCRSNFFEGRTQAIEYHIVDEMMDRLRKEADKCSNLAGFFTFRSFGGGTGSGIGCELLEALREQFEKKVILEPVLYPSAEYSSSAVEPYNCLFATAYSKAVCDLSLMLDNQAAYKLCRDRLAVKNPTFYHLNRLISQVVSACTTSLRFESMINASLLEIVHNIVPTPVYRYPIVSLSPVRHASRHRHESFTTKDIVVDLFEPKSFLCDVGPTLRLNRYLSGSILNGSPSSYPPLVPPMQAVDAMQAINGLCHPKASYRAALRFLPWIESGFKVGVVGVPPTIPSGGDGKPFMAPSDRQGCLLANTTAVRTMFLRQYKKFLQLFYHKSYVWQFVDANGEMDMFYEAKEIVRTIIDDHEALLQQCMEKESETNVLEMVGATIHPHDANAAAEDNPTPLVDEENDQRIAQQVIVRVVFYGGSSDDDLVARYRRYTVLMSSASRSRSRSYSKSSDRAERSRSKTPTREEEDKAAERSANEHQEDRAVEHSASEHQEPAPEEKSPVKEREESEGRRSGSEDSVRSSRRGDSRDRREERSRSRSPYSRRRGSSRNERSRSRSEQGGSRGRSESDSRRPAGRRERSRSRTPGGRGGAREGSCSLLVRNLPDDLNPMRLRDAFERFGYVRDVYIPLDYYSKRPRGFGF</sequence>
<evidence type="ECO:0000256" key="7">
    <source>
        <dbReference type="ARBA" id="ARBA00049117"/>
    </source>
</evidence>
<evidence type="ECO:0000256" key="1">
    <source>
        <dbReference type="ARBA" id="ARBA00009636"/>
    </source>
</evidence>
<protein>
    <recommendedName>
        <fullName evidence="10">RRM domain-containing protein</fullName>
    </recommendedName>
</protein>
<evidence type="ECO:0000256" key="8">
    <source>
        <dbReference type="PROSITE-ProRule" id="PRU00176"/>
    </source>
</evidence>
<comment type="caution">
    <text evidence="11">The sequence shown here is derived from an EMBL/GenBank/DDBJ whole genome shotgun (WGS) entry which is preliminary data.</text>
</comment>
<evidence type="ECO:0000256" key="9">
    <source>
        <dbReference type="SAM" id="MobiDB-lite"/>
    </source>
</evidence>
<dbReference type="InterPro" id="IPR037103">
    <property type="entry name" value="Tubulin/FtsZ-like_C"/>
</dbReference>
<dbReference type="InterPro" id="IPR018316">
    <property type="entry name" value="Tubulin/FtsZ_2-layer-sand-dom"/>
</dbReference>